<feature type="region of interest" description="Disordered" evidence="1">
    <location>
        <begin position="1"/>
        <end position="78"/>
    </location>
</feature>
<evidence type="ECO:0000256" key="1">
    <source>
        <dbReference type="SAM" id="MobiDB-lite"/>
    </source>
</evidence>
<feature type="region of interest" description="Disordered" evidence="1">
    <location>
        <begin position="430"/>
        <end position="454"/>
    </location>
</feature>
<keyword evidence="3" id="KW-1185">Reference proteome</keyword>
<organism evidence="2 3">
    <name type="scientific">Datura stramonium</name>
    <name type="common">Jimsonweed</name>
    <name type="synonym">Common thornapple</name>
    <dbReference type="NCBI Taxonomy" id="4076"/>
    <lineage>
        <taxon>Eukaryota</taxon>
        <taxon>Viridiplantae</taxon>
        <taxon>Streptophyta</taxon>
        <taxon>Embryophyta</taxon>
        <taxon>Tracheophyta</taxon>
        <taxon>Spermatophyta</taxon>
        <taxon>Magnoliopsida</taxon>
        <taxon>eudicotyledons</taxon>
        <taxon>Gunneridae</taxon>
        <taxon>Pentapetalae</taxon>
        <taxon>asterids</taxon>
        <taxon>lamiids</taxon>
        <taxon>Solanales</taxon>
        <taxon>Solanaceae</taxon>
        <taxon>Solanoideae</taxon>
        <taxon>Datureae</taxon>
        <taxon>Datura</taxon>
    </lineage>
</organism>
<evidence type="ECO:0000313" key="3">
    <source>
        <dbReference type="Proteomes" id="UP000823775"/>
    </source>
</evidence>
<comment type="caution">
    <text evidence="2">The sequence shown here is derived from an EMBL/GenBank/DDBJ whole genome shotgun (WGS) entry which is preliminary data.</text>
</comment>
<dbReference type="EMBL" id="JACEIK010000925">
    <property type="protein sequence ID" value="MCD7463939.1"/>
    <property type="molecule type" value="Genomic_DNA"/>
</dbReference>
<name>A0ABS8SYW9_DATST</name>
<dbReference type="PANTHER" id="PTHR38371:SF1">
    <property type="entry name" value="RHO GTPASE-ACTIVATING PROTEIN"/>
    <property type="match status" value="1"/>
</dbReference>
<feature type="compositionally biased region" description="Low complexity" evidence="1">
    <location>
        <begin position="437"/>
        <end position="448"/>
    </location>
</feature>
<feature type="region of interest" description="Disordered" evidence="1">
    <location>
        <begin position="336"/>
        <end position="379"/>
    </location>
</feature>
<dbReference type="Proteomes" id="UP000823775">
    <property type="component" value="Unassembled WGS sequence"/>
</dbReference>
<protein>
    <submittedName>
        <fullName evidence="2">Uncharacterized protein</fullName>
    </submittedName>
</protein>
<reference evidence="2 3" key="1">
    <citation type="journal article" date="2021" name="BMC Genomics">
        <title>Datura genome reveals duplications of psychoactive alkaloid biosynthetic genes and high mutation rate following tissue culture.</title>
        <authorList>
            <person name="Rajewski A."/>
            <person name="Carter-House D."/>
            <person name="Stajich J."/>
            <person name="Litt A."/>
        </authorList>
    </citation>
    <scope>NUCLEOTIDE SEQUENCE [LARGE SCALE GENOMIC DNA]</scope>
    <source>
        <strain evidence="2">AR-01</strain>
    </source>
</reference>
<dbReference type="PANTHER" id="PTHR38371">
    <property type="entry name" value="RHO GTPASE-ACTIVATING PROTEIN"/>
    <property type="match status" value="1"/>
</dbReference>
<proteinExistence type="predicted"/>
<feature type="compositionally biased region" description="Basic and acidic residues" evidence="1">
    <location>
        <begin position="47"/>
        <end position="59"/>
    </location>
</feature>
<evidence type="ECO:0000313" key="2">
    <source>
        <dbReference type="EMBL" id="MCD7463939.1"/>
    </source>
</evidence>
<accession>A0ABS8SYW9</accession>
<gene>
    <name evidence="2" type="ORF">HAX54_051717</name>
</gene>
<sequence length="454" mass="50247">MADFEPPSFSLGLDFDIDSEPQSTVLPKPSASLRTIKEDDDDDDDFESPRTDTDPKASDPPRSLKRLRRGAISKSEPAAQKLKLGEAWCNVDDDIEEFSSQEDEPKDHPKCHSSVCSSSKIPLQGKRVLSSQSVNRCTGRKNEASNVSSISQSMGTSTCNLIFPELTISPLRRFQLIDSDSDEPSKSEFVEKESAYVDSPLSGNLQHSGADFSCQRKPGPSAGTLKTKDLWEDFCSEKTFNIPTPALDEVCEEYFKSVKDGKRTQPTKTGLTESNMRPQGPLLPAHCYFFHKDPRIQKLVRDRLPYFFPLGADNIPGQNQDDGSVIDYMGQFCHEGGSKKTSQKSAVVANSRKSRKKVKQPNSVEESQGSERWVNPKSSAVIPKDAGRRRVQAVGKSAGHWYTTGDGKRVYVAKNGREFSGQSAYRCYRKESGTGFKKSTNKTAGKSKATSKKK</sequence>